<organism evidence="2 3">
    <name type="scientific">Acaryochloris marina (strain MBIC 11017)</name>
    <dbReference type="NCBI Taxonomy" id="329726"/>
    <lineage>
        <taxon>Bacteria</taxon>
        <taxon>Bacillati</taxon>
        <taxon>Cyanobacteriota</taxon>
        <taxon>Cyanophyceae</taxon>
        <taxon>Acaryochloridales</taxon>
        <taxon>Acaryochloridaceae</taxon>
        <taxon>Acaryochloris</taxon>
    </lineage>
</organism>
<dbReference type="Pfam" id="PF07176">
    <property type="entry name" value="DUF1400"/>
    <property type="match status" value="1"/>
</dbReference>
<dbReference type="AlphaFoldDB" id="B0C903"/>
<evidence type="ECO:0000259" key="1">
    <source>
        <dbReference type="Pfam" id="PF07176"/>
    </source>
</evidence>
<dbReference type="EMBL" id="CP000828">
    <property type="protein sequence ID" value="ABW26538.1"/>
    <property type="molecule type" value="Genomic_DNA"/>
</dbReference>
<accession>B0C903</accession>
<dbReference type="STRING" id="329726.AM1_1513"/>
<dbReference type="eggNOG" id="COG4188">
    <property type="taxonomic scope" value="Bacteria"/>
</dbReference>
<sequence length="234" mass="25164">MSSTTSQTSNWWNYVLGSCAVVLLSALPSGAAEQVVFKYGPIARSVPVSSLRQLADTGRAPADLKVYLELAEQEPEKVSDILTRPFAVSSTQLDQLLNTPFGDAMLDEAGEIMSPPSKRASRQAIRSALVLDASRDGKITILDTLESYPTSTVEVDGERLLEAYQKYGPIIAKGKQFAPAIGAASPLLKEAAPLLEDAGPLLKEAGPILRQAQPYIQQSGILDILSDTIRSFME</sequence>
<keyword evidence="3" id="KW-1185">Reference proteome</keyword>
<gene>
    <name evidence="2" type="ordered locus">AM1_1513</name>
</gene>
<dbReference type="InterPro" id="IPR010802">
    <property type="entry name" value="DUF1400"/>
</dbReference>
<evidence type="ECO:0000313" key="2">
    <source>
        <dbReference type="EMBL" id="ABW26538.1"/>
    </source>
</evidence>
<evidence type="ECO:0000313" key="3">
    <source>
        <dbReference type="Proteomes" id="UP000000268"/>
    </source>
</evidence>
<feature type="domain" description="DUF1400" evidence="1">
    <location>
        <begin position="31"/>
        <end position="156"/>
    </location>
</feature>
<reference evidence="2 3" key="1">
    <citation type="journal article" date="2008" name="Proc. Natl. Acad. Sci. U.S.A.">
        <title>Niche adaptation and genome expansion in the chlorophyll d-producing cyanobacterium Acaryochloris marina.</title>
        <authorList>
            <person name="Swingley W.D."/>
            <person name="Chen M."/>
            <person name="Cheung P.C."/>
            <person name="Conrad A.L."/>
            <person name="Dejesa L.C."/>
            <person name="Hao J."/>
            <person name="Honchak B.M."/>
            <person name="Karbach L.E."/>
            <person name="Kurdoglu A."/>
            <person name="Lahiri S."/>
            <person name="Mastrian S.D."/>
            <person name="Miyashita H."/>
            <person name="Page L."/>
            <person name="Ramakrishna P."/>
            <person name="Satoh S."/>
            <person name="Sattley W.M."/>
            <person name="Shimada Y."/>
            <person name="Taylor H.L."/>
            <person name="Tomo T."/>
            <person name="Tsuchiya T."/>
            <person name="Wang Z.T."/>
            <person name="Raymond J."/>
            <person name="Mimuro M."/>
            <person name="Blankenship R.E."/>
            <person name="Touchman J.W."/>
        </authorList>
    </citation>
    <scope>NUCLEOTIDE SEQUENCE [LARGE SCALE GENOMIC DNA]</scope>
    <source>
        <strain evidence="3">MBIC 11017</strain>
    </source>
</reference>
<proteinExistence type="predicted"/>
<dbReference type="RefSeq" id="WP_012162063.1">
    <property type="nucleotide sequence ID" value="NC_009925.1"/>
</dbReference>
<dbReference type="KEGG" id="amr:AM1_1513"/>
<protein>
    <recommendedName>
        <fullName evidence="1">DUF1400 domain-containing protein</fullName>
    </recommendedName>
</protein>
<dbReference type="Proteomes" id="UP000000268">
    <property type="component" value="Chromosome"/>
</dbReference>
<name>B0C903_ACAM1</name>
<dbReference type="HOGENOM" id="CLU_1182930_0_0_3"/>